<evidence type="ECO:0000256" key="4">
    <source>
        <dbReference type="ARBA" id="ARBA00023163"/>
    </source>
</evidence>
<dbReference type="InterPro" id="IPR000847">
    <property type="entry name" value="LysR_HTH_N"/>
</dbReference>
<evidence type="ECO:0000313" key="6">
    <source>
        <dbReference type="EMBL" id="MBB6389834.1"/>
    </source>
</evidence>
<keyword evidence="2" id="KW-0805">Transcription regulation</keyword>
<accession>A0A7X0FLU4</accession>
<evidence type="ECO:0000256" key="1">
    <source>
        <dbReference type="ARBA" id="ARBA00009437"/>
    </source>
</evidence>
<dbReference type="AlphaFoldDB" id="A0A7X0FLU4"/>
<dbReference type="InterPro" id="IPR005119">
    <property type="entry name" value="LysR_subst-bd"/>
</dbReference>
<dbReference type="Gene3D" id="1.10.10.10">
    <property type="entry name" value="Winged helix-like DNA-binding domain superfamily/Winged helix DNA-binding domain"/>
    <property type="match status" value="1"/>
</dbReference>
<evidence type="ECO:0000259" key="5">
    <source>
        <dbReference type="PROSITE" id="PS50931"/>
    </source>
</evidence>
<dbReference type="CDD" id="cd08414">
    <property type="entry name" value="PBP2_LTTR_aromatics_like"/>
    <property type="match status" value="1"/>
</dbReference>
<dbReference type="FunFam" id="1.10.10.10:FF:000001">
    <property type="entry name" value="LysR family transcriptional regulator"/>
    <property type="match status" value="1"/>
</dbReference>
<dbReference type="PRINTS" id="PR00039">
    <property type="entry name" value="HTHLYSR"/>
</dbReference>
<gene>
    <name evidence="6" type="ORF">HD594_000147</name>
</gene>
<dbReference type="InterPro" id="IPR036390">
    <property type="entry name" value="WH_DNA-bd_sf"/>
</dbReference>
<comment type="caution">
    <text evidence="6">The sequence shown here is derived from an EMBL/GenBank/DDBJ whole genome shotgun (WGS) entry which is preliminary data.</text>
</comment>
<dbReference type="PANTHER" id="PTHR30346">
    <property type="entry name" value="TRANSCRIPTIONAL DUAL REGULATOR HCAR-RELATED"/>
    <property type="match status" value="1"/>
</dbReference>
<organism evidence="6 7">
    <name type="scientific">Microbacterium thalassium</name>
    <dbReference type="NCBI Taxonomy" id="362649"/>
    <lineage>
        <taxon>Bacteria</taxon>
        <taxon>Bacillati</taxon>
        <taxon>Actinomycetota</taxon>
        <taxon>Actinomycetes</taxon>
        <taxon>Micrococcales</taxon>
        <taxon>Microbacteriaceae</taxon>
        <taxon>Microbacterium</taxon>
    </lineage>
</organism>
<keyword evidence="3 6" id="KW-0238">DNA-binding</keyword>
<dbReference type="Pfam" id="PF00126">
    <property type="entry name" value="HTH_1"/>
    <property type="match status" value="1"/>
</dbReference>
<comment type="similarity">
    <text evidence="1">Belongs to the LysR transcriptional regulatory family.</text>
</comment>
<evidence type="ECO:0000256" key="3">
    <source>
        <dbReference type="ARBA" id="ARBA00023125"/>
    </source>
</evidence>
<dbReference type="Gene3D" id="3.40.190.10">
    <property type="entry name" value="Periplasmic binding protein-like II"/>
    <property type="match status" value="2"/>
</dbReference>
<dbReference type="InterPro" id="IPR036388">
    <property type="entry name" value="WH-like_DNA-bd_sf"/>
</dbReference>
<keyword evidence="4" id="KW-0804">Transcription</keyword>
<dbReference type="PANTHER" id="PTHR30346:SF0">
    <property type="entry name" value="HCA OPERON TRANSCRIPTIONAL ACTIVATOR HCAR"/>
    <property type="match status" value="1"/>
</dbReference>
<dbReference type="GO" id="GO:0003700">
    <property type="term" value="F:DNA-binding transcription factor activity"/>
    <property type="evidence" value="ECO:0007669"/>
    <property type="project" value="InterPro"/>
</dbReference>
<proteinExistence type="inferred from homology"/>
<dbReference type="Proteomes" id="UP000537775">
    <property type="component" value="Unassembled WGS sequence"/>
</dbReference>
<dbReference type="GO" id="GO:0032993">
    <property type="term" value="C:protein-DNA complex"/>
    <property type="evidence" value="ECO:0007669"/>
    <property type="project" value="TreeGrafter"/>
</dbReference>
<name>A0A7X0FLU4_9MICO</name>
<dbReference type="Pfam" id="PF03466">
    <property type="entry name" value="LysR_substrate"/>
    <property type="match status" value="1"/>
</dbReference>
<keyword evidence="7" id="KW-1185">Reference proteome</keyword>
<dbReference type="PROSITE" id="PS50931">
    <property type="entry name" value="HTH_LYSR"/>
    <property type="match status" value="1"/>
</dbReference>
<feature type="domain" description="HTH lysR-type" evidence="5">
    <location>
        <begin position="3"/>
        <end position="60"/>
    </location>
</feature>
<evidence type="ECO:0000313" key="7">
    <source>
        <dbReference type="Proteomes" id="UP000537775"/>
    </source>
</evidence>
<dbReference type="SUPFAM" id="SSF46785">
    <property type="entry name" value="Winged helix' DNA-binding domain"/>
    <property type="match status" value="1"/>
</dbReference>
<dbReference type="RefSeq" id="WP_184749116.1">
    <property type="nucleotide sequence ID" value="NZ_BAAAJR010000008.1"/>
</dbReference>
<sequence>MTLELRQLEYVLATARAGSFSKAATDLGLAQPSLSAAVAQLETELGVRIFERSSRGVVPTAVGAYVVRQAQRVLRDVDELRSTVRSMASGATGAITFGVVPVLAWQSAPAILRAFTEAWPDADLSVRERNASEIIELLIEGAIDVGMVATASSSHLKEFHRGVLVVEPLGSVNLIAALPSTYADSPDPIPLAAFADDEIAIPPASTRTFGLRSGLLRAFDQANLPAPKVRDVPSLFEAIPLAMAGIAVAIIPEGMRAAITSPDLVLRSIHNGPAPLEISLLRRARNTSPAVSRFARIARDTMRGRGGKRPSAQ</sequence>
<dbReference type="EMBL" id="JACHML010000001">
    <property type="protein sequence ID" value="MBB6389834.1"/>
    <property type="molecule type" value="Genomic_DNA"/>
</dbReference>
<dbReference type="GO" id="GO:0003677">
    <property type="term" value="F:DNA binding"/>
    <property type="evidence" value="ECO:0007669"/>
    <property type="project" value="UniProtKB-KW"/>
</dbReference>
<dbReference type="SUPFAM" id="SSF53850">
    <property type="entry name" value="Periplasmic binding protein-like II"/>
    <property type="match status" value="1"/>
</dbReference>
<reference evidence="6 7" key="1">
    <citation type="submission" date="2020-08" db="EMBL/GenBank/DDBJ databases">
        <title>Sequencing the genomes of 1000 actinobacteria strains.</title>
        <authorList>
            <person name="Klenk H.-P."/>
        </authorList>
    </citation>
    <scope>NUCLEOTIDE SEQUENCE [LARGE SCALE GENOMIC DNA]</scope>
    <source>
        <strain evidence="6 7">DSM 12511</strain>
    </source>
</reference>
<protein>
    <submittedName>
        <fullName evidence="6">DNA-binding transcriptional LysR family regulator</fullName>
    </submittedName>
</protein>
<evidence type="ECO:0000256" key="2">
    <source>
        <dbReference type="ARBA" id="ARBA00023015"/>
    </source>
</evidence>